<dbReference type="EMBL" id="CP077074">
    <property type="protein sequence ID" value="QXH41624.1"/>
    <property type="molecule type" value="Genomic_DNA"/>
</dbReference>
<dbReference type="InterPro" id="IPR007712">
    <property type="entry name" value="RelE/ParE_toxin"/>
</dbReference>
<protein>
    <submittedName>
        <fullName evidence="3">Type II toxin-antitoxin system RelE/ParE family toxin</fullName>
    </submittedName>
</protein>
<dbReference type="RefSeq" id="WP_068575728.1">
    <property type="nucleotide sequence ID" value="NZ_CP027706.1"/>
</dbReference>
<accession>A0ABX8MQQ0</accession>
<dbReference type="InterPro" id="IPR051803">
    <property type="entry name" value="TA_system_RelE-like_toxin"/>
</dbReference>
<gene>
    <name evidence="3" type="ORF">KSS89_05240</name>
</gene>
<evidence type="ECO:0000313" key="3">
    <source>
        <dbReference type="EMBL" id="QXH41624.1"/>
    </source>
</evidence>
<dbReference type="PANTHER" id="PTHR33755">
    <property type="entry name" value="TOXIN PARE1-RELATED"/>
    <property type="match status" value="1"/>
</dbReference>
<evidence type="ECO:0000256" key="1">
    <source>
        <dbReference type="ARBA" id="ARBA00006226"/>
    </source>
</evidence>
<proteinExistence type="inferred from homology"/>
<name>A0ABX8MQQ0_9PSED</name>
<dbReference type="Pfam" id="PF05016">
    <property type="entry name" value="ParE_toxin"/>
    <property type="match status" value="1"/>
</dbReference>
<dbReference type="Proteomes" id="UP000693952">
    <property type="component" value="Chromosome"/>
</dbReference>
<evidence type="ECO:0000313" key="4">
    <source>
        <dbReference type="Proteomes" id="UP000693952"/>
    </source>
</evidence>
<reference evidence="3" key="1">
    <citation type="submission" date="2021-06" db="EMBL/GenBank/DDBJ databases">
        <title>Updating the genus Pseudomonas: Description of 43 new species and partition of the Pseudomonas putida group.</title>
        <authorList>
            <person name="Girard L."/>
            <person name="Lood C."/>
            <person name="Vandamme P."/>
            <person name="Rokni-Zadeh H."/>
            <person name="van Noort V."/>
            <person name="Hofte M."/>
            <person name="Lavigne R."/>
            <person name="De Mot R."/>
        </authorList>
    </citation>
    <scope>NUCLEOTIDE SEQUENCE</scope>
    <source>
        <strain evidence="3">CMR12a</strain>
    </source>
</reference>
<dbReference type="SUPFAM" id="SSF143011">
    <property type="entry name" value="RelE-like"/>
    <property type="match status" value="1"/>
</dbReference>
<evidence type="ECO:0000256" key="2">
    <source>
        <dbReference type="ARBA" id="ARBA00022649"/>
    </source>
</evidence>
<dbReference type="Gene3D" id="3.30.2310.20">
    <property type="entry name" value="RelE-like"/>
    <property type="match status" value="1"/>
</dbReference>
<dbReference type="InterPro" id="IPR035093">
    <property type="entry name" value="RelE/ParE_toxin_dom_sf"/>
</dbReference>
<keyword evidence="4" id="KW-1185">Reference proteome</keyword>
<organism evidence="3 4">
    <name type="scientific">Pseudomonas sessilinigenes</name>
    <dbReference type="NCBI Taxonomy" id="658629"/>
    <lineage>
        <taxon>Bacteria</taxon>
        <taxon>Pseudomonadati</taxon>
        <taxon>Pseudomonadota</taxon>
        <taxon>Gammaproteobacteria</taxon>
        <taxon>Pseudomonadales</taxon>
        <taxon>Pseudomonadaceae</taxon>
        <taxon>Pseudomonas</taxon>
    </lineage>
</organism>
<sequence>MRQLKWTSKALSDLARLFEFLAQVNRSAAARTVQSLVRAPDALLSNPRLGEQLEEFKPKDVRRLLVGHYEVRYEIQGMVLSILRIWHVREDR</sequence>
<dbReference type="PANTHER" id="PTHR33755:SF7">
    <property type="entry name" value="TOXIN MODULE OF TOXIN-ANTITOXIN SYSTEM RELE_STBE FAMILY"/>
    <property type="match status" value="1"/>
</dbReference>
<comment type="similarity">
    <text evidence="1">Belongs to the RelE toxin family.</text>
</comment>
<keyword evidence="2" id="KW-1277">Toxin-antitoxin system</keyword>